<reference evidence="4" key="1">
    <citation type="journal article" date="2019" name="Int. J. Syst. Evol. Microbiol.">
        <title>The Global Catalogue of Microorganisms (GCM) 10K type strain sequencing project: providing services to taxonomists for standard genome sequencing and annotation.</title>
        <authorList>
            <consortium name="The Broad Institute Genomics Platform"/>
            <consortium name="The Broad Institute Genome Sequencing Center for Infectious Disease"/>
            <person name="Wu L."/>
            <person name="Ma J."/>
        </authorList>
    </citation>
    <scope>NUCLEOTIDE SEQUENCE [LARGE SCALE GENOMIC DNA]</scope>
    <source>
        <strain evidence="4">CCUG 49560</strain>
    </source>
</reference>
<dbReference type="Proteomes" id="UP001595891">
    <property type="component" value="Unassembled WGS sequence"/>
</dbReference>
<accession>A0ABV9EC78</accession>
<feature type="region of interest" description="Disordered" evidence="1">
    <location>
        <begin position="1"/>
        <end position="20"/>
    </location>
</feature>
<comment type="caution">
    <text evidence="3">The sequence shown here is derived from an EMBL/GenBank/DDBJ whole genome shotgun (WGS) entry which is preliminary data.</text>
</comment>
<dbReference type="EMBL" id="JBHSFN010000007">
    <property type="protein sequence ID" value="MFC4587037.1"/>
    <property type="molecule type" value="Genomic_DNA"/>
</dbReference>
<name>A0ABV9EC78_9ACTN</name>
<protein>
    <submittedName>
        <fullName evidence="3">Cupin domain-containing protein</fullName>
    </submittedName>
</protein>
<evidence type="ECO:0000259" key="2">
    <source>
        <dbReference type="Pfam" id="PF00190"/>
    </source>
</evidence>
<dbReference type="Gene3D" id="2.60.120.10">
    <property type="entry name" value="Jelly Rolls"/>
    <property type="match status" value="1"/>
</dbReference>
<dbReference type="InterPro" id="IPR011051">
    <property type="entry name" value="RmlC_Cupin_sf"/>
</dbReference>
<dbReference type="PANTHER" id="PTHR36440:SF1">
    <property type="entry name" value="PUTATIVE (AFU_ORTHOLOGUE AFUA_8G07350)-RELATED"/>
    <property type="match status" value="1"/>
</dbReference>
<feature type="domain" description="Cupin type-1" evidence="2">
    <location>
        <begin position="57"/>
        <end position="150"/>
    </location>
</feature>
<organism evidence="3 4">
    <name type="scientific">Sphaerisporangium corydalis</name>
    <dbReference type="NCBI Taxonomy" id="1441875"/>
    <lineage>
        <taxon>Bacteria</taxon>
        <taxon>Bacillati</taxon>
        <taxon>Actinomycetota</taxon>
        <taxon>Actinomycetes</taxon>
        <taxon>Streptosporangiales</taxon>
        <taxon>Streptosporangiaceae</taxon>
        <taxon>Sphaerisporangium</taxon>
    </lineage>
</organism>
<dbReference type="InterPro" id="IPR014710">
    <property type="entry name" value="RmlC-like_jellyroll"/>
</dbReference>
<keyword evidence="4" id="KW-1185">Reference proteome</keyword>
<dbReference type="RefSeq" id="WP_262846752.1">
    <property type="nucleotide sequence ID" value="NZ_JANZYP010000051.1"/>
</dbReference>
<dbReference type="PANTHER" id="PTHR36440">
    <property type="entry name" value="PUTATIVE (AFU_ORTHOLOGUE AFUA_8G07350)-RELATED"/>
    <property type="match status" value="1"/>
</dbReference>
<dbReference type="SUPFAM" id="SSF51182">
    <property type="entry name" value="RmlC-like cupins"/>
    <property type="match status" value="1"/>
</dbReference>
<dbReference type="InterPro" id="IPR053146">
    <property type="entry name" value="QDO-like"/>
</dbReference>
<dbReference type="Pfam" id="PF00190">
    <property type="entry name" value="Cupin_1"/>
    <property type="match status" value="1"/>
</dbReference>
<evidence type="ECO:0000313" key="4">
    <source>
        <dbReference type="Proteomes" id="UP001595891"/>
    </source>
</evidence>
<evidence type="ECO:0000313" key="3">
    <source>
        <dbReference type="EMBL" id="MFC4587037.1"/>
    </source>
</evidence>
<gene>
    <name evidence="3" type="ORF">ACFO8L_13175</name>
</gene>
<proteinExistence type="predicted"/>
<evidence type="ECO:0000256" key="1">
    <source>
        <dbReference type="SAM" id="MobiDB-lite"/>
    </source>
</evidence>
<sequence length="199" mass="21270">MRWHRRPSGSAGHGGPERALAAPVADGVTLRPSEGPRLALGPMTVTYKVTGGRSAVASTFEVVVPPGWDVGAHVHDHGEEIFYVLEGELDLLAFAPAAPRSGDWQSWTSRSGETVVRGGPGSLAFVPPGCPHAFSNPGTRPARMLFQAAPAGHEHYFEELAEILAEVPPDDRAIEALRFRHGITQLTPLRPDVGQAAHR</sequence>
<dbReference type="InterPro" id="IPR006045">
    <property type="entry name" value="Cupin_1"/>
</dbReference>